<keyword evidence="3" id="KW-1185">Reference proteome</keyword>
<dbReference type="AlphaFoldDB" id="A0A077ZXK5"/>
<evidence type="ECO:0000313" key="3">
    <source>
        <dbReference type="Proteomes" id="UP000039865"/>
    </source>
</evidence>
<protein>
    <submittedName>
        <fullName evidence="2">Uncharacterized protein</fullName>
    </submittedName>
</protein>
<name>A0A077ZXK5_STYLE</name>
<dbReference type="Proteomes" id="UP000039865">
    <property type="component" value="Unassembled WGS sequence"/>
</dbReference>
<proteinExistence type="predicted"/>
<sequence>MMHDKYLFVNRVMNLEKLMDMTHIKDQYFKIHDLLPSMDQFILEAYRIPSHFMELQKRMFKEFKGKNQGKYKHHSQTLNQNDTNSIDESNSDFVWILKKDDISQKKIMIVNPESASDISKIQEYLPCIVQRRLKKPLTFNKNNVIDLFLMIQCILSAFVLISDFQNLKIHILNETQVRFYQGNYYIGYETKYRVEYDKLISILKMKNVPLQFTENYDELWNLICQRVIMTLFLLYNDELQFQIDELGIPWLLQIRGDFNFKIKENVFDDQKAHLFNELIKIIEQKIIKIREDEYKQTDYYKNLLAKAEKTVEKNKATEQQIQNTKIYQKKQIKIQEALKIAQVEGVASAFYLYKQRNDTLMNRIRSIDRDTLLLSDRTNDKCVAQMNEAQKDKIRAKILETKNQSQFKVQKLFQDQLVEDVERILNCLDSDEMNEDLYLIRKVDANFVKESFMTIYHKNKGDVDHLIKNYAVLNVLAHEKEWLEQYIKGIIENQRNAKVFLGLIKDKLKQAEVEGLGTAKSSEKEKAKKQRNQRVKSLLMNKKEEGYYYRKFSIRNIDGNLTQRMRTPMMMLKSLGDVQDKKNKEKLQKLIDIFFSQHNDGPPRPYMDRFNLKIDPDFNQNDFLNDSPLDSPNTSMQSRQAFQIIPREEQYGKKKARMRKKYQAFTNKIKIDNEKLFNLERLVSSPKVINSSREQVKQFFHENNDSISFQEEQFSGLHQSGLRQLNSSNDHVPKLQIQQNYMNVVNSLKTIQEQNNHQLTPSFIRLTKQSSPLNSISITRDSQIKTPINDKKIALKSGAQTSRQSRPEAKLAQISNKINIFMAKPHATFQNPNTNSEELNELKRVALKSAIPEINLNKLKSLNRLNNCQSVGNIRSRNIMANSRTAIISSEQDQLPHLATDPKLIAVNSVQPLPMINKSSLKSHNNYSHKSQNQDISIKNGDRRPISALNLSQSQGKYHLNQLFPFNQASKVEIQQELASISKNEPLEGACGSREKSVRLEGVPEEENYVFKSECRIKLNEVEYLTFQGAIKRFGYRINLNDEHIKSISKEIKLDIYQMNDVKNSAFHIVYKDTNKFFIQARHTVNNLLKLGFLLCKHNSVEDQEKELWHLINPQLQKTVTKAVVQELLEDLAYIAIEMNNNLLKGTDIEDSEEKKKAIDYLNGGQTKRNEFIAKTLSGLGDQVTKEELCARIRNDYFKSFMLRLAITGKKIVQEVKNEAAPVVK</sequence>
<feature type="region of interest" description="Disordered" evidence="1">
    <location>
        <begin position="920"/>
        <end position="939"/>
    </location>
</feature>
<reference evidence="2 3" key="1">
    <citation type="submission" date="2014-06" db="EMBL/GenBank/DDBJ databases">
        <authorList>
            <person name="Swart Estienne"/>
        </authorList>
    </citation>
    <scope>NUCLEOTIDE SEQUENCE [LARGE SCALE GENOMIC DNA]</scope>
    <source>
        <strain evidence="2 3">130c</strain>
    </source>
</reference>
<evidence type="ECO:0000256" key="1">
    <source>
        <dbReference type="SAM" id="MobiDB-lite"/>
    </source>
</evidence>
<organism evidence="2 3">
    <name type="scientific">Stylonychia lemnae</name>
    <name type="common">Ciliate</name>
    <dbReference type="NCBI Taxonomy" id="5949"/>
    <lineage>
        <taxon>Eukaryota</taxon>
        <taxon>Sar</taxon>
        <taxon>Alveolata</taxon>
        <taxon>Ciliophora</taxon>
        <taxon>Intramacronucleata</taxon>
        <taxon>Spirotrichea</taxon>
        <taxon>Stichotrichia</taxon>
        <taxon>Sporadotrichida</taxon>
        <taxon>Oxytrichidae</taxon>
        <taxon>Stylonychinae</taxon>
        <taxon>Stylonychia</taxon>
    </lineage>
</organism>
<gene>
    <name evidence="2" type="primary">Contig19238.g20401</name>
    <name evidence="2" type="ORF">STYLEM_3617</name>
</gene>
<dbReference type="EMBL" id="CCKQ01003514">
    <property type="protein sequence ID" value="CDW74635.1"/>
    <property type="molecule type" value="Genomic_DNA"/>
</dbReference>
<feature type="compositionally biased region" description="Polar residues" evidence="1">
    <location>
        <begin position="920"/>
        <end position="937"/>
    </location>
</feature>
<evidence type="ECO:0000313" key="2">
    <source>
        <dbReference type="EMBL" id="CDW74635.1"/>
    </source>
</evidence>
<accession>A0A077ZXK5</accession>
<dbReference type="InParanoid" id="A0A077ZXK5"/>